<sequence length="160" mass="18609">MRTLMTTILLFATLMLSGCAPKEVNLATINPVLSPAPNQIIAVYDPDRDTIMFHEFSLKNSVLVEQTWGKVLPFRVEFMDLWVTGLGHDIRRLTNGNAETIKEALLYDAALQGMQTLHVNQKDYIIDYEFARDMQSAIDRYEEKMKRYERDREFPRIINH</sequence>
<dbReference type="Proteomes" id="UP000094609">
    <property type="component" value="Chromosome"/>
</dbReference>
<dbReference type="RefSeq" id="WP_145923252.1">
    <property type="nucleotide sequence ID" value="NZ_CP017111.1"/>
</dbReference>
<dbReference type="EMBL" id="CP017111">
    <property type="protein sequence ID" value="AOO65713.1"/>
    <property type="molecule type" value="Genomic_DNA"/>
</dbReference>
<feature type="signal peptide" evidence="1">
    <location>
        <begin position="1"/>
        <end position="22"/>
    </location>
</feature>
<name>A0A1D7TL47_9BACT</name>
<dbReference type="KEGG" id="shal:SHALO_1942"/>
<dbReference type="PATRIC" id="fig|1193502.14.peg.1973"/>
<keyword evidence="1" id="KW-0732">Signal</keyword>
<feature type="chain" id="PRO_5009099534" description="Lipoprotein" evidence="1">
    <location>
        <begin position="23"/>
        <end position="160"/>
    </location>
</feature>
<evidence type="ECO:0000313" key="3">
    <source>
        <dbReference type="Proteomes" id="UP000094609"/>
    </source>
</evidence>
<reference evidence="3" key="1">
    <citation type="submission" date="2016-08" db="EMBL/GenBank/DDBJ databases">
        <title>Complete genome sequence of the organohalide-respiring Epsilonproteobacterium Sulfurospirillum halorespirans.</title>
        <authorList>
            <person name="Goris T."/>
            <person name="Zimmermann J."/>
            <person name="Schenz B."/>
            <person name="Lemos M."/>
            <person name="Hackermueller J."/>
            <person name="Diekert G."/>
        </authorList>
    </citation>
    <scope>NUCLEOTIDE SEQUENCE [LARGE SCALE GENOMIC DNA]</scope>
    <source>
        <strain>DSM 13726</strain>
        <strain evidence="3">PCE-M2</strain>
    </source>
</reference>
<dbReference type="STRING" id="1193502.SHALO_1942"/>
<organism evidence="2 3">
    <name type="scientific">Sulfurospirillum halorespirans DSM 13726</name>
    <dbReference type="NCBI Taxonomy" id="1193502"/>
    <lineage>
        <taxon>Bacteria</taxon>
        <taxon>Pseudomonadati</taxon>
        <taxon>Campylobacterota</taxon>
        <taxon>Epsilonproteobacteria</taxon>
        <taxon>Campylobacterales</taxon>
        <taxon>Sulfurospirillaceae</taxon>
        <taxon>Sulfurospirillum</taxon>
    </lineage>
</organism>
<dbReference type="AlphaFoldDB" id="A0A1D7TL47"/>
<dbReference type="PROSITE" id="PS51257">
    <property type="entry name" value="PROKAR_LIPOPROTEIN"/>
    <property type="match status" value="1"/>
</dbReference>
<evidence type="ECO:0000313" key="2">
    <source>
        <dbReference type="EMBL" id="AOO65713.1"/>
    </source>
</evidence>
<evidence type="ECO:0008006" key="4">
    <source>
        <dbReference type="Google" id="ProtNLM"/>
    </source>
</evidence>
<protein>
    <recommendedName>
        <fullName evidence="4">Lipoprotein</fullName>
    </recommendedName>
</protein>
<keyword evidence="3" id="KW-1185">Reference proteome</keyword>
<proteinExistence type="predicted"/>
<accession>A0A1D7TL47</accession>
<gene>
    <name evidence="2" type="ORF">SHALO_1942</name>
</gene>
<evidence type="ECO:0000256" key="1">
    <source>
        <dbReference type="SAM" id="SignalP"/>
    </source>
</evidence>